<organism evidence="1 2">
    <name type="scientific">Acanthoscelides obtectus</name>
    <name type="common">Bean weevil</name>
    <name type="synonym">Bruchus obtectus</name>
    <dbReference type="NCBI Taxonomy" id="200917"/>
    <lineage>
        <taxon>Eukaryota</taxon>
        <taxon>Metazoa</taxon>
        <taxon>Ecdysozoa</taxon>
        <taxon>Arthropoda</taxon>
        <taxon>Hexapoda</taxon>
        <taxon>Insecta</taxon>
        <taxon>Pterygota</taxon>
        <taxon>Neoptera</taxon>
        <taxon>Endopterygota</taxon>
        <taxon>Coleoptera</taxon>
        <taxon>Polyphaga</taxon>
        <taxon>Cucujiformia</taxon>
        <taxon>Chrysomeloidea</taxon>
        <taxon>Chrysomelidae</taxon>
        <taxon>Bruchinae</taxon>
        <taxon>Bruchini</taxon>
        <taxon>Acanthoscelides</taxon>
    </lineage>
</organism>
<dbReference type="EMBL" id="CAKOFQ010006741">
    <property type="protein sequence ID" value="CAH1967131.1"/>
    <property type="molecule type" value="Genomic_DNA"/>
</dbReference>
<gene>
    <name evidence="1" type="ORF">ACAOBT_LOCUS7238</name>
</gene>
<evidence type="ECO:0000313" key="1">
    <source>
        <dbReference type="EMBL" id="CAH1967131.1"/>
    </source>
</evidence>
<dbReference type="Proteomes" id="UP001152888">
    <property type="component" value="Unassembled WGS sequence"/>
</dbReference>
<keyword evidence="2" id="KW-1185">Reference proteome</keyword>
<name>A0A9P0P6C4_ACAOB</name>
<dbReference type="OrthoDB" id="2104723at2759"/>
<proteinExistence type="predicted"/>
<protein>
    <submittedName>
        <fullName evidence="1">Uncharacterized protein</fullName>
    </submittedName>
</protein>
<evidence type="ECO:0000313" key="2">
    <source>
        <dbReference type="Proteomes" id="UP001152888"/>
    </source>
</evidence>
<accession>A0A9P0P6C4</accession>
<sequence length="15" mass="1688">MTCNLHQFSIAVVPQ</sequence>
<reference evidence="1" key="1">
    <citation type="submission" date="2022-03" db="EMBL/GenBank/DDBJ databases">
        <authorList>
            <person name="Sayadi A."/>
        </authorList>
    </citation>
    <scope>NUCLEOTIDE SEQUENCE</scope>
</reference>
<comment type="caution">
    <text evidence="1">The sequence shown here is derived from an EMBL/GenBank/DDBJ whole genome shotgun (WGS) entry which is preliminary data.</text>
</comment>